<feature type="compositionally biased region" description="Basic and acidic residues" evidence="1">
    <location>
        <begin position="56"/>
        <end position="71"/>
    </location>
</feature>
<dbReference type="PANTHER" id="PTHR31105:SF42">
    <property type="entry name" value="OS02G0258300 PROTEIN"/>
    <property type="match status" value="1"/>
</dbReference>
<dbReference type="Pfam" id="PF22910">
    <property type="entry name" value="EDR4-like_1st"/>
    <property type="match status" value="1"/>
</dbReference>
<dbReference type="AlphaFoldDB" id="A0AAD3Y6D1"/>
<dbReference type="EMBL" id="BSYO01000040">
    <property type="protein sequence ID" value="GMH31317.1"/>
    <property type="molecule type" value="Genomic_DNA"/>
</dbReference>
<name>A0AAD3Y6D1_NEPGR</name>
<feature type="region of interest" description="Disordered" evidence="1">
    <location>
        <begin position="638"/>
        <end position="662"/>
    </location>
</feature>
<dbReference type="InterPro" id="IPR021480">
    <property type="entry name" value="Zinc_ribbon_12"/>
</dbReference>
<feature type="region of interest" description="Disordered" evidence="1">
    <location>
        <begin position="56"/>
        <end position="151"/>
    </location>
</feature>
<evidence type="ECO:0000313" key="4">
    <source>
        <dbReference type="EMBL" id="GMH31317.1"/>
    </source>
</evidence>
<evidence type="ECO:0008006" key="6">
    <source>
        <dbReference type="Google" id="ProtNLM"/>
    </source>
</evidence>
<feature type="domain" description="Enhanced disease resistance 4-like N-terminal" evidence="3">
    <location>
        <begin position="6"/>
        <end position="39"/>
    </location>
</feature>
<feature type="compositionally biased region" description="Basic and acidic residues" evidence="1">
    <location>
        <begin position="653"/>
        <end position="662"/>
    </location>
</feature>
<sequence>MAESAKVRLVRCPKCENLLPELPDYSVYQCGGCGAVLRAKKSDVDGDNEERIRVVSEKPENISEKSEDLQGKETASAVQNEEEEGVSDSDGISETRAETDGKNTKEMAHEEIAESNSTMKKKGMGNGHLQSKVDESKTQVGNANESRRSNRILRLRTSEKGDDFERIRRENLVGPGFPTSSYVGEGTSKNCQDCNRINFVTSKNQNDTTRCNRFDCVEAHREDLLRKLDELKDQLSWTCDVNDRTKETILLGPSILHGEPHADSDELFCDHSLGFHRSSWQFYAPNQHALRPHCFDHDHEPVSLLNHPRGFEGLHGSHMLRRAPPHRPSTHHQHQISHPYLPGPHIGPQLDPFKPQMYNTNLSRFSCSCFQCRDKHPEVSVQIPSSSFCNRRFSHFSNKPIPCHHEIHGVFGPQRYDSRISNPHAVGSYDPQANARWPNNLNLELGGLARSRPQRVVLANGGHRCRPIAGGAPFITCHSCFELLKLPKDIFRLEKSKWRICCGACSSGISLAYVNGKLVYMDTPTKRTRKEARDSSNEVVCEKPYKSCGAMKLESSSSHSEDYDNSGYDFHGLNSSKSEELQNLCSLSPSTSEDEDCLDDLVSRHGMFIAAEMPVKSTFSPPPPSSSLEENLDFPAKNQTVNHCGKGNISSRSDQRSDLRQDSLKKSLATVMEISLNDYSNARVTQDSMDSIREDDHTGGKRGADSFLAGLIKKSFRDFSRSTQATENGKRNITVNGHLIPDRLVKKAEKLAGPIYPGQYWYDYRAGFWGVMGGPCLGIVPPYIEELNYRMPENCAGGNTGVLVNGRELHRQDLDLLASRGLPVTAERSYLIEISGRVVDEDTGEELDGLGKLAPTVEKVKHGFGMRVPEAAA</sequence>
<organism evidence="4 5">
    <name type="scientific">Nepenthes gracilis</name>
    <name type="common">Slender pitcher plant</name>
    <dbReference type="NCBI Taxonomy" id="150966"/>
    <lineage>
        <taxon>Eukaryota</taxon>
        <taxon>Viridiplantae</taxon>
        <taxon>Streptophyta</taxon>
        <taxon>Embryophyta</taxon>
        <taxon>Tracheophyta</taxon>
        <taxon>Spermatophyta</taxon>
        <taxon>Magnoliopsida</taxon>
        <taxon>eudicotyledons</taxon>
        <taxon>Gunneridae</taxon>
        <taxon>Pentapetalae</taxon>
        <taxon>Caryophyllales</taxon>
        <taxon>Nepenthaceae</taxon>
        <taxon>Nepenthes</taxon>
    </lineage>
</organism>
<dbReference type="InterPro" id="IPR055126">
    <property type="entry name" value="EDR4-like_N"/>
</dbReference>
<gene>
    <name evidence="4" type="ORF">Nepgr_033160</name>
</gene>
<feature type="domain" description="Probable zinc-ribbon" evidence="2">
    <location>
        <begin position="469"/>
        <end position="511"/>
    </location>
</feature>
<evidence type="ECO:0000259" key="3">
    <source>
        <dbReference type="Pfam" id="PF22910"/>
    </source>
</evidence>
<feature type="compositionally biased region" description="Basic and acidic residues" evidence="1">
    <location>
        <begin position="93"/>
        <end position="112"/>
    </location>
</feature>
<accession>A0AAD3Y6D1</accession>
<dbReference type="Pfam" id="PF11331">
    <property type="entry name" value="Zn_ribbon_12"/>
    <property type="match status" value="1"/>
</dbReference>
<keyword evidence="5" id="KW-1185">Reference proteome</keyword>
<reference evidence="4" key="1">
    <citation type="submission" date="2023-05" db="EMBL/GenBank/DDBJ databases">
        <title>Nepenthes gracilis genome sequencing.</title>
        <authorList>
            <person name="Fukushima K."/>
        </authorList>
    </citation>
    <scope>NUCLEOTIDE SEQUENCE</scope>
    <source>
        <strain evidence="4">SING2019-196</strain>
    </source>
</reference>
<evidence type="ECO:0000313" key="5">
    <source>
        <dbReference type="Proteomes" id="UP001279734"/>
    </source>
</evidence>
<dbReference type="Proteomes" id="UP001279734">
    <property type="component" value="Unassembled WGS sequence"/>
</dbReference>
<dbReference type="InterPro" id="IPR040244">
    <property type="entry name" value="EDR4-like"/>
</dbReference>
<dbReference type="GO" id="GO:1900150">
    <property type="term" value="P:regulation of defense response to fungus"/>
    <property type="evidence" value="ECO:0007669"/>
    <property type="project" value="InterPro"/>
</dbReference>
<proteinExistence type="predicted"/>
<evidence type="ECO:0000256" key="1">
    <source>
        <dbReference type="SAM" id="MobiDB-lite"/>
    </source>
</evidence>
<protein>
    <recommendedName>
        <fullName evidence="6">Zinc-ribbon domain-containing protein</fullName>
    </recommendedName>
</protein>
<dbReference type="PANTHER" id="PTHR31105">
    <property type="entry name" value="EXTRA-LARGE G-PROTEIN-LIKE"/>
    <property type="match status" value="1"/>
</dbReference>
<evidence type="ECO:0000259" key="2">
    <source>
        <dbReference type="Pfam" id="PF11331"/>
    </source>
</evidence>
<comment type="caution">
    <text evidence="4">The sequence shown here is derived from an EMBL/GenBank/DDBJ whole genome shotgun (WGS) entry which is preliminary data.</text>
</comment>